<evidence type="ECO:0000256" key="1">
    <source>
        <dbReference type="SAM" id="SignalP"/>
    </source>
</evidence>
<proteinExistence type="predicted"/>
<feature type="chain" id="PRO_5001980503" evidence="1">
    <location>
        <begin position="17"/>
        <end position="130"/>
    </location>
</feature>
<dbReference type="RefSeq" id="XP_004255245.1">
    <property type="nucleotide sequence ID" value="XM_004255197.1"/>
</dbReference>
<feature type="signal peptide" evidence="1">
    <location>
        <begin position="1"/>
        <end position="16"/>
    </location>
</feature>
<dbReference type="VEuPathDB" id="AmoebaDB:EIN_230770"/>
<organism evidence="2 3">
    <name type="scientific">Entamoeba invadens IP1</name>
    <dbReference type="NCBI Taxonomy" id="370355"/>
    <lineage>
        <taxon>Eukaryota</taxon>
        <taxon>Amoebozoa</taxon>
        <taxon>Evosea</taxon>
        <taxon>Archamoebae</taxon>
        <taxon>Mastigamoebida</taxon>
        <taxon>Entamoebidae</taxon>
        <taxon>Entamoeba</taxon>
    </lineage>
</organism>
<name>A0A0A1U375_ENTIV</name>
<reference evidence="2 3" key="1">
    <citation type="submission" date="2012-10" db="EMBL/GenBank/DDBJ databases">
        <authorList>
            <person name="Zafar N."/>
            <person name="Inman J."/>
            <person name="Hall N."/>
            <person name="Lorenzi H."/>
            <person name="Caler E."/>
        </authorList>
    </citation>
    <scope>NUCLEOTIDE SEQUENCE [LARGE SCALE GENOMIC DNA]</scope>
    <source>
        <strain evidence="2 3">IP1</strain>
    </source>
</reference>
<dbReference type="Proteomes" id="UP000014680">
    <property type="component" value="Unassembled WGS sequence"/>
</dbReference>
<keyword evidence="3" id="KW-1185">Reference proteome</keyword>
<dbReference type="GeneID" id="14887156"/>
<dbReference type="AlphaFoldDB" id="A0A0A1U375"/>
<protein>
    <submittedName>
        <fullName evidence="2">Uncharacterized protein</fullName>
    </submittedName>
</protein>
<dbReference type="OMA" id="MVCAIQT"/>
<keyword evidence="1" id="KW-0732">Signal</keyword>
<sequence length="130" mass="14938">MVIAVVLVLFCDMVCAIQTKNVTNLIPPKEAERFQRLLKEKVSNELKDDPSKSISLGHLNKLNMHFKILSDDLKKANKNKGPIDVIRIPRIQKRILETQNEISEERARLDKKVGSIAKIMAKSLRKYQKM</sequence>
<gene>
    <name evidence="2" type="ORF">EIN_230770</name>
</gene>
<dbReference type="EMBL" id="KB206756">
    <property type="protein sequence ID" value="ELP88474.1"/>
    <property type="molecule type" value="Genomic_DNA"/>
</dbReference>
<evidence type="ECO:0000313" key="3">
    <source>
        <dbReference type="Proteomes" id="UP000014680"/>
    </source>
</evidence>
<accession>A0A0A1U375</accession>
<evidence type="ECO:0000313" key="2">
    <source>
        <dbReference type="EMBL" id="ELP88474.1"/>
    </source>
</evidence>
<dbReference type="KEGG" id="eiv:EIN_230770"/>